<accession>A0A840C9Q4</accession>
<dbReference type="GO" id="GO:0034040">
    <property type="term" value="F:ATPase-coupled lipid transmembrane transporter activity"/>
    <property type="evidence" value="ECO:0007669"/>
    <property type="project" value="TreeGrafter"/>
</dbReference>
<evidence type="ECO:0000259" key="9">
    <source>
        <dbReference type="PROSITE" id="PS50893"/>
    </source>
</evidence>
<keyword evidence="3" id="KW-0547">Nucleotide-binding</keyword>
<proteinExistence type="predicted"/>
<gene>
    <name evidence="11" type="ORF">GGR17_001384</name>
</gene>
<evidence type="ECO:0000313" key="12">
    <source>
        <dbReference type="Proteomes" id="UP000585681"/>
    </source>
</evidence>
<keyword evidence="6 8" id="KW-0472">Membrane</keyword>
<feature type="transmembrane region" description="Helical" evidence="8">
    <location>
        <begin position="156"/>
        <end position="179"/>
    </location>
</feature>
<comment type="subcellular location">
    <subcellularLocation>
        <location evidence="1">Cell membrane</location>
        <topology evidence="1">Multi-pass membrane protein</topology>
    </subcellularLocation>
</comment>
<evidence type="ECO:0000256" key="2">
    <source>
        <dbReference type="ARBA" id="ARBA00022692"/>
    </source>
</evidence>
<dbReference type="PANTHER" id="PTHR24221:SF203">
    <property type="entry name" value="ATP-BINDING_PERMEASE FUSION ABC TRANSPORTER-RELATED"/>
    <property type="match status" value="1"/>
</dbReference>
<feature type="domain" description="ABC transmembrane type-1" evidence="10">
    <location>
        <begin position="41"/>
        <end position="328"/>
    </location>
</feature>
<dbReference type="InterPro" id="IPR003593">
    <property type="entry name" value="AAA+_ATPase"/>
</dbReference>
<dbReference type="Proteomes" id="UP000585681">
    <property type="component" value="Unassembled WGS sequence"/>
</dbReference>
<comment type="caution">
    <text evidence="11">The sequence shown here is derived from an EMBL/GenBank/DDBJ whole genome shotgun (WGS) entry which is preliminary data.</text>
</comment>
<comment type="function">
    <text evidence="7">Part of an ABC transporter complex. Transmembrane domains (TMD) form a pore in the inner membrane and the ATP-binding domain (NBD) is responsible for energy generation.</text>
</comment>
<evidence type="ECO:0000256" key="6">
    <source>
        <dbReference type="ARBA" id="ARBA00023136"/>
    </source>
</evidence>
<evidence type="ECO:0000259" key="10">
    <source>
        <dbReference type="PROSITE" id="PS50929"/>
    </source>
</evidence>
<dbReference type="GO" id="GO:0140359">
    <property type="term" value="F:ABC-type transporter activity"/>
    <property type="evidence" value="ECO:0007669"/>
    <property type="project" value="InterPro"/>
</dbReference>
<dbReference type="InterPro" id="IPR003439">
    <property type="entry name" value="ABC_transporter-like_ATP-bd"/>
</dbReference>
<protein>
    <submittedName>
        <fullName evidence="11">ATP-binding cassette subfamily B multidrug efflux pump</fullName>
    </submittedName>
</protein>
<evidence type="ECO:0000256" key="4">
    <source>
        <dbReference type="ARBA" id="ARBA00022840"/>
    </source>
</evidence>
<dbReference type="InterPro" id="IPR017871">
    <property type="entry name" value="ABC_transporter-like_CS"/>
</dbReference>
<dbReference type="InterPro" id="IPR011527">
    <property type="entry name" value="ABC1_TM_dom"/>
</dbReference>
<evidence type="ECO:0000313" key="11">
    <source>
        <dbReference type="EMBL" id="MBB4021593.1"/>
    </source>
</evidence>
<name>A0A840C9Q4_9RHOB</name>
<dbReference type="GO" id="GO:0005524">
    <property type="term" value="F:ATP binding"/>
    <property type="evidence" value="ECO:0007669"/>
    <property type="project" value="UniProtKB-KW"/>
</dbReference>
<dbReference type="AlphaFoldDB" id="A0A840C9Q4"/>
<evidence type="ECO:0000256" key="7">
    <source>
        <dbReference type="ARBA" id="ARBA00024725"/>
    </source>
</evidence>
<dbReference type="SUPFAM" id="SSF52540">
    <property type="entry name" value="P-loop containing nucleoside triphosphate hydrolases"/>
    <property type="match status" value="1"/>
</dbReference>
<keyword evidence="2 8" id="KW-0812">Transmembrane</keyword>
<evidence type="ECO:0000256" key="1">
    <source>
        <dbReference type="ARBA" id="ARBA00004651"/>
    </source>
</evidence>
<dbReference type="SUPFAM" id="SSF90123">
    <property type="entry name" value="ABC transporter transmembrane region"/>
    <property type="match status" value="1"/>
</dbReference>
<dbReference type="InterPro" id="IPR039421">
    <property type="entry name" value="Type_1_exporter"/>
</dbReference>
<dbReference type="GO" id="GO:0005886">
    <property type="term" value="C:plasma membrane"/>
    <property type="evidence" value="ECO:0007669"/>
    <property type="project" value="UniProtKB-SubCell"/>
</dbReference>
<evidence type="ECO:0000256" key="3">
    <source>
        <dbReference type="ARBA" id="ARBA00022741"/>
    </source>
</evidence>
<keyword evidence="4 11" id="KW-0067">ATP-binding</keyword>
<dbReference type="Gene3D" id="3.40.50.300">
    <property type="entry name" value="P-loop containing nucleotide triphosphate hydrolases"/>
    <property type="match status" value="1"/>
</dbReference>
<dbReference type="InterPro" id="IPR027417">
    <property type="entry name" value="P-loop_NTPase"/>
</dbReference>
<dbReference type="Gene3D" id="1.20.1560.10">
    <property type="entry name" value="ABC transporter type 1, transmembrane domain"/>
    <property type="match status" value="1"/>
</dbReference>
<dbReference type="EMBL" id="JACIEQ010000001">
    <property type="protein sequence ID" value="MBB4021593.1"/>
    <property type="molecule type" value="Genomic_DNA"/>
</dbReference>
<dbReference type="InterPro" id="IPR036640">
    <property type="entry name" value="ABC1_TM_sf"/>
</dbReference>
<dbReference type="PROSITE" id="PS50893">
    <property type="entry name" value="ABC_TRANSPORTER_2"/>
    <property type="match status" value="1"/>
</dbReference>
<feature type="transmembrane region" description="Helical" evidence="8">
    <location>
        <begin position="39"/>
        <end position="61"/>
    </location>
</feature>
<dbReference type="SMART" id="SM00382">
    <property type="entry name" value="AAA"/>
    <property type="match status" value="1"/>
</dbReference>
<feature type="transmembrane region" description="Helical" evidence="8">
    <location>
        <begin position="271"/>
        <end position="293"/>
    </location>
</feature>
<dbReference type="RefSeq" id="WP_054537566.1">
    <property type="nucleotide sequence ID" value="NZ_JACIEQ010000001.1"/>
</dbReference>
<dbReference type="Pfam" id="PF00005">
    <property type="entry name" value="ABC_tran"/>
    <property type="match status" value="1"/>
</dbReference>
<dbReference type="FunFam" id="3.40.50.300:FF:000218">
    <property type="entry name" value="Multidrug ABC transporter ATP-binding protein"/>
    <property type="match status" value="1"/>
</dbReference>
<dbReference type="PROSITE" id="PS00211">
    <property type="entry name" value="ABC_TRANSPORTER_1"/>
    <property type="match status" value="1"/>
</dbReference>
<dbReference type="PROSITE" id="PS50929">
    <property type="entry name" value="ABC_TM1F"/>
    <property type="match status" value="1"/>
</dbReference>
<keyword evidence="12" id="KW-1185">Reference proteome</keyword>
<dbReference type="PANTHER" id="PTHR24221">
    <property type="entry name" value="ATP-BINDING CASSETTE SUB-FAMILY B"/>
    <property type="match status" value="1"/>
</dbReference>
<reference evidence="11" key="1">
    <citation type="submission" date="2020-08" db="EMBL/GenBank/DDBJ databases">
        <title>Genomic Encyclopedia of Type Strains, Phase IV (KMG-IV): sequencing the most valuable type-strain genomes for metagenomic binning, comparative biology and taxonomic classification.</title>
        <authorList>
            <person name="Goeker M."/>
        </authorList>
    </citation>
    <scope>NUCLEOTIDE SEQUENCE [LARGE SCALE GENOMIC DNA]</scope>
    <source>
        <strain evidence="11">DSM 105040</strain>
    </source>
</reference>
<dbReference type="FunFam" id="1.20.1560.10:FF:000070">
    <property type="entry name" value="Multidrug ABC transporter ATP-binding protein"/>
    <property type="match status" value="1"/>
</dbReference>
<evidence type="ECO:0000256" key="5">
    <source>
        <dbReference type="ARBA" id="ARBA00022989"/>
    </source>
</evidence>
<sequence>MLRFFENLVDPYTPYKDSDHPPQRLWPFLWEYSRPFKRVFAVTAVLSILVAGIEIWLIAYMGRLVNVLGSGAPAQVWQDHRVELIAVAVFILCLRPLVQGADAALLNNTILPNFTTLIRWRSHSHVLRQSVGWFENDFAGRIANRIMQTAPAAGEVVFQVFDAISFSIAYLIGALVLLTDADPRLAVPLLIWFVLYAALVRWTMKRTGPAAKASSDARSQVTGRVVDSYSNIHSVKMFAHDDRELDYAKESIEKARVAFFGEMRIFTIMDIALTAINGWLIVGVVGWAVALWMQGAASVGVVAAATALTLRLNAMTGWIMWALSSLFRNLGVVAEGMETIAQPVDLVDRPQAKPLVLREGEIRFQSLSHHYGKGHGGLDDINLTLRPGEKLGLVGRSGAGKSTLVKLLLRFYDIEKGAVLIDGQDIADVSQESLRRQIGMVSQDSSLLHRSVRENILYGRPEASEEALFDAARRAEAHEFILDLQDPKGRRGYDAQVGERGVKLSGGQRQRVALARVILKDAPILVLDEATSALDSEVEAAIQETLYGVMQGKTVIAIAHRLSTIAQMDRIVVLDGGRVAEDGTHEELLAHGGLYARFWARQSGGFIGTEEAAE</sequence>
<organism evidence="11 12">
    <name type="scientific">Actibacterium naphthalenivorans</name>
    <dbReference type="NCBI Taxonomy" id="1614693"/>
    <lineage>
        <taxon>Bacteria</taxon>
        <taxon>Pseudomonadati</taxon>
        <taxon>Pseudomonadota</taxon>
        <taxon>Alphaproteobacteria</taxon>
        <taxon>Rhodobacterales</taxon>
        <taxon>Roseobacteraceae</taxon>
        <taxon>Actibacterium</taxon>
    </lineage>
</organism>
<dbReference type="Pfam" id="PF00664">
    <property type="entry name" value="ABC_membrane"/>
    <property type="match status" value="1"/>
</dbReference>
<feature type="transmembrane region" description="Helical" evidence="8">
    <location>
        <begin position="299"/>
        <end position="321"/>
    </location>
</feature>
<feature type="transmembrane region" description="Helical" evidence="8">
    <location>
        <begin position="185"/>
        <end position="204"/>
    </location>
</feature>
<keyword evidence="5 8" id="KW-1133">Transmembrane helix</keyword>
<dbReference type="GO" id="GO:0016887">
    <property type="term" value="F:ATP hydrolysis activity"/>
    <property type="evidence" value="ECO:0007669"/>
    <property type="project" value="InterPro"/>
</dbReference>
<feature type="domain" description="ABC transporter" evidence="9">
    <location>
        <begin position="362"/>
        <end position="601"/>
    </location>
</feature>
<evidence type="ECO:0000256" key="8">
    <source>
        <dbReference type="SAM" id="Phobius"/>
    </source>
</evidence>